<dbReference type="PRINTS" id="PR00505">
    <property type="entry name" value="D12N6MTFRASE"/>
</dbReference>
<protein>
    <recommendedName>
        <fullName evidence="2 7">Site-specific DNA-methyltransferase (adenine-specific)</fullName>
        <ecNumber evidence="2 7">2.1.1.72</ecNumber>
    </recommendedName>
</protein>
<dbReference type="Gene3D" id="1.10.1020.10">
    <property type="entry name" value="Adenine-specific Methyltransferase, Domain 2"/>
    <property type="match status" value="1"/>
</dbReference>
<dbReference type="PANTHER" id="PTHR30481">
    <property type="entry name" value="DNA ADENINE METHYLASE"/>
    <property type="match status" value="1"/>
</dbReference>
<dbReference type="Gene3D" id="3.40.50.150">
    <property type="entry name" value="Vaccinia Virus protein VP39"/>
    <property type="match status" value="1"/>
</dbReference>
<accession>A0ABP9NDS8</accession>
<keyword evidence="4 7" id="KW-0808">Transferase</keyword>
<dbReference type="InterPro" id="IPR002052">
    <property type="entry name" value="DNA_methylase_N6_adenine_CS"/>
</dbReference>
<dbReference type="SUPFAM" id="SSF53335">
    <property type="entry name" value="S-adenosyl-L-methionine-dependent methyltransferases"/>
    <property type="match status" value="1"/>
</dbReference>
<dbReference type="InterPro" id="IPR012263">
    <property type="entry name" value="M_m6A_EcoRV"/>
</dbReference>
<sequence length="269" mass="31186">MKKQRAFLKWAGGKYSLVDKIIKYLPEGDALIEPFVGAGSVFLNTNYERYILADINHDLISLFNIIKKQPDKFIEDAKLLFTQQNNQTAAFYQLRELFNRSESAYQRALLFLYLNRHCYNGLCRYNSSGEYNVPFGQYKNIYFPEREIMAFSEKAQKAEFVCAPYHKVMKKAKEGSVVYCDPPYVPLSESSNFTAYYSIDFSINDQKRLAALAEKLAKQNIPVLISNHDTTHTRSWYQKADIYSVETRRSISCDGQGRKKIDELLVLYS</sequence>
<keyword evidence="9" id="KW-1185">Reference proteome</keyword>
<evidence type="ECO:0000256" key="7">
    <source>
        <dbReference type="RuleBase" id="RU361257"/>
    </source>
</evidence>
<comment type="catalytic activity">
    <reaction evidence="6 7">
        <text>a 2'-deoxyadenosine in DNA + S-adenosyl-L-methionine = an N(6)-methyl-2'-deoxyadenosine in DNA + S-adenosyl-L-homocysteine + H(+)</text>
        <dbReference type="Rhea" id="RHEA:15197"/>
        <dbReference type="Rhea" id="RHEA-COMP:12418"/>
        <dbReference type="Rhea" id="RHEA-COMP:12419"/>
        <dbReference type="ChEBI" id="CHEBI:15378"/>
        <dbReference type="ChEBI" id="CHEBI:57856"/>
        <dbReference type="ChEBI" id="CHEBI:59789"/>
        <dbReference type="ChEBI" id="CHEBI:90615"/>
        <dbReference type="ChEBI" id="CHEBI:90616"/>
        <dbReference type="EC" id="2.1.1.72"/>
    </reaction>
</comment>
<dbReference type="InterPro" id="IPR012327">
    <property type="entry name" value="MeTrfase_D12"/>
</dbReference>
<organism evidence="8 9">
    <name type="scientific">Orbus sasakiae</name>
    <dbReference type="NCBI Taxonomy" id="1078475"/>
    <lineage>
        <taxon>Bacteria</taxon>
        <taxon>Pseudomonadati</taxon>
        <taxon>Pseudomonadota</taxon>
        <taxon>Gammaproteobacteria</taxon>
        <taxon>Orbales</taxon>
        <taxon>Orbaceae</taxon>
        <taxon>Orbus</taxon>
    </lineage>
</organism>
<gene>
    <name evidence="8" type="primary">dam</name>
    <name evidence="8" type="ORF">GCM10023211_22790</name>
</gene>
<evidence type="ECO:0000256" key="2">
    <source>
        <dbReference type="ARBA" id="ARBA00011900"/>
    </source>
</evidence>
<dbReference type="EC" id="2.1.1.72" evidence="2 7"/>
<evidence type="ECO:0000313" key="8">
    <source>
        <dbReference type="EMBL" id="GAA5113927.1"/>
    </source>
</evidence>
<dbReference type="PANTHER" id="PTHR30481:SF3">
    <property type="entry name" value="DNA ADENINE METHYLASE"/>
    <property type="match status" value="1"/>
</dbReference>
<dbReference type="PROSITE" id="PS00092">
    <property type="entry name" value="N6_MTASE"/>
    <property type="match status" value="1"/>
</dbReference>
<evidence type="ECO:0000256" key="1">
    <source>
        <dbReference type="ARBA" id="ARBA00006594"/>
    </source>
</evidence>
<evidence type="ECO:0000256" key="4">
    <source>
        <dbReference type="ARBA" id="ARBA00022679"/>
    </source>
</evidence>
<dbReference type="InterPro" id="IPR029063">
    <property type="entry name" value="SAM-dependent_MTases_sf"/>
</dbReference>
<evidence type="ECO:0000313" key="9">
    <source>
        <dbReference type="Proteomes" id="UP001500171"/>
    </source>
</evidence>
<name>A0ABP9NDS8_9GAMM</name>
<keyword evidence="3 7" id="KW-0489">Methyltransferase</keyword>
<keyword evidence="5 7" id="KW-0949">S-adenosyl-L-methionine</keyword>
<reference evidence="9" key="1">
    <citation type="journal article" date="2019" name="Int. J. Syst. Evol. Microbiol.">
        <title>The Global Catalogue of Microorganisms (GCM) 10K type strain sequencing project: providing services to taxonomists for standard genome sequencing and annotation.</title>
        <authorList>
            <consortium name="The Broad Institute Genomics Platform"/>
            <consortium name="The Broad Institute Genome Sequencing Center for Infectious Disease"/>
            <person name="Wu L."/>
            <person name="Ma J."/>
        </authorList>
    </citation>
    <scope>NUCLEOTIDE SEQUENCE [LARGE SCALE GENOMIC DNA]</scope>
    <source>
        <strain evidence="9">JCM 18050</strain>
    </source>
</reference>
<dbReference type="PIRSF" id="PIRSF000398">
    <property type="entry name" value="M_m6A_EcoRV"/>
    <property type="match status" value="1"/>
</dbReference>
<comment type="caution">
    <text evidence="8">The sequence shown here is derived from an EMBL/GenBank/DDBJ whole genome shotgun (WGS) entry which is preliminary data.</text>
</comment>
<evidence type="ECO:0000256" key="6">
    <source>
        <dbReference type="ARBA" id="ARBA00047942"/>
    </source>
</evidence>
<dbReference type="EMBL" id="BAABHY010000006">
    <property type="protein sequence ID" value="GAA5113927.1"/>
    <property type="molecule type" value="Genomic_DNA"/>
</dbReference>
<dbReference type="InterPro" id="IPR023095">
    <property type="entry name" value="Ade_MeTrfase_dom_2"/>
</dbReference>
<dbReference type="NCBIfam" id="NF008152">
    <property type="entry name" value="PRK10904.1"/>
    <property type="match status" value="1"/>
</dbReference>
<evidence type="ECO:0000256" key="5">
    <source>
        <dbReference type="ARBA" id="ARBA00022691"/>
    </source>
</evidence>
<dbReference type="RefSeq" id="WP_345492332.1">
    <property type="nucleotide sequence ID" value="NZ_BAABHY010000006.1"/>
</dbReference>
<dbReference type="Pfam" id="PF02086">
    <property type="entry name" value="MethyltransfD12"/>
    <property type="match status" value="1"/>
</dbReference>
<dbReference type="Proteomes" id="UP001500171">
    <property type="component" value="Unassembled WGS sequence"/>
</dbReference>
<proteinExistence type="inferred from homology"/>
<evidence type="ECO:0000256" key="3">
    <source>
        <dbReference type="ARBA" id="ARBA00022603"/>
    </source>
</evidence>
<comment type="similarity">
    <text evidence="1 7">Belongs to the N(4)/N(6)-methyltransferase family.</text>
</comment>
<dbReference type="NCBIfam" id="TIGR00571">
    <property type="entry name" value="dam"/>
    <property type="match status" value="1"/>
</dbReference>